<keyword evidence="5 6" id="KW-0472">Membrane</keyword>
<protein>
    <submittedName>
        <fullName evidence="7">ATP F0F1 synthase subunit I</fullName>
    </submittedName>
</protein>
<dbReference type="InterPro" id="IPR005598">
    <property type="entry name" value="ATP_synth_I"/>
</dbReference>
<evidence type="ECO:0000256" key="4">
    <source>
        <dbReference type="ARBA" id="ARBA00022989"/>
    </source>
</evidence>
<feature type="transmembrane region" description="Helical" evidence="6">
    <location>
        <begin position="74"/>
        <end position="96"/>
    </location>
</feature>
<feature type="transmembrane region" description="Helical" evidence="6">
    <location>
        <begin position="102"/>
        <end position="121"/>
    </location>
</feature>
<proteinExistence type="predicted"/>
<dbReference type="GO" id="GO:0005886">
    <property type="term" value="C:plasma membrane"/>
    <property type="evidence" value="ECO:0007669"/>
    <property type="project" value="UniProtKB-SubCell"/>
</dbReference>
<evidence type="ECO:0000256" key="1">
    <source>
        <dbReference type="ARBA" id="ARBA00004651"/>
    </source>
</evidence>
<dbReference type="EMBL" id="JPXY01000042">
    <property type="protein sequence ID" value="KGQ30794.1"/>
    <property type="molecule type" value="Genomic_DNA"/>
</dbReference>
<keyword evidence="4 6" id="KW-1133">Transmembrane helix</keyword>
<evidence type="ECO:0000256" key="5">
    <source>
        <dbReference type="ARBA" id="ARBA00023136"/>
    </source>
</evidence>
<gene>
    <name evidence="7" type="ORF">P375_09020</name>
</gene>
<comment type="caution">
    <text evidence="7">The sequence shown here is derived from an EMBL/GenBank/DDBJ whole genome shotgun (WGS) entry which is preliminary data.</text>
</comment>
<evidence type="ECO:0000313" key="7">
    <source>
        <dbReference type="EMBL" id="KGQ30794.1"/>
    </source>
</evidence>
<keyword evidence="2" id="KW-1003">Cell membrane</keyword>
<organism evidence="7 8">
    <name type="scientific">Gallibacterium genomosp. 2</name>
    <dbReference type="NCBI Taxonomy" id="155517"/>
    <lineage>
        <taxon>Bacteria</taxon>
        <taxon>Pseudomonadati</taxon>
        <taxon>Pseudomonadota</taxon>
        <taxon>Gammaproteobacteria</taxon>
        <taxon>Pasteurellales</taxon>
        <taxon>Pasteurellaceae</taxon>
        <taxon>Gallibacterium</taxon>
    </lineage>
</organism>
<accession>A0A0A2XZT5</accession>
<dbReference type="Proteomes" id="UP000030418">
    <property type="component" value="Unassembled WGS sequence"/>
</dbReference>
<keyword evidence="8" id="KW-1185">Reference proteome</keyword>
<dbReference type="RefSeq" id="WP_018345475.1">
    <property type="nucleotide sequence ID" value="NZ_JPXY01000042.1"/>
</dbReference>
<dbReference type="AlphaFoldDB" id="A0A0A2XZT5"/>
<feature type="transmembrane region" description="Helical" evidence="6">
    <location>
        <begin position="39"/>
        <end position="62"/>
    </location>
</feature>
<comment type="subcellular location">
    <subcellularLocation>
        <location evidence="1">Cell membrane</location>
        <topology evidence="1">Multi-pass membrane protein</topology>
    </subcellularLocation>
</comment>
<evidence type="ECO:0000256" key="6">
    <source>
        <dbReference type="SAM" id="Phobius"/>
    </source>
</evidence>
<dbReference type="GeneID" id="77263076"/>
<reference evidence="7 8" key="1">
    <citation type="submission" date="2014-08" db="EMBL/GenBank/DDBJ databases">
        <title>Chaperone-usher fimbriae in a diverse selection of Gallibacterium genomes.</title>
        <authorList>
            <person name="Kudirkiene E."/>
            <person name="Bager R.J."/>
            <person name="Johnson T.J."/>
            <person name="Bojesen A.M."/>
        </authorList>
    </citation>
    <scope>NUCLEOTIDE SEQUENCE [LARGE SCALE GENOMIC DNA]</scope>
    <source>
        <strain evidence="7 8">CCM5976</strain>
    </source>
</reference>
<evidence type="ECO:0000256" key="2">
    <source>
        <dbReference type="ARBA" id="ARBA00022475"/>
    </source>
</evidence>
<name>A0A0A2XZT5_9PAST</name>
<feature type="transmembrane region" description="Helical" evidence="6">
    <location>
        <begin position="12"/>
        <end position="33"/>
    </location>
</feature>
<dbReference type="Pfam" id="PF03899">
    <property type="entry name" value="ATP-synt_I"/>
    <property type="match status" value="1"/>
</dbReference>
<sequence>MSFWINHTKTLYKKVFLTMAIIIAVVFIGLYFLKPNYAFSYLIGALIGWIPQILFVGFLIFKGLKTAQINKVKVLYQAEIFKICITILFFVMLFVFDKTVSPLGLFGGYLGVIFLNNLLLFRLRNSNKVIN</sequence>
<evidence type="ECO:0000313" key="8">
    <source>
        <dbReference type="Proteomes" id="UP000030418"/>
    </source>
</evidence>
<evidence type="ECO:0000256" key="3">
    <source>
        <dbReference type="ARBA" id="ARBA00022692"/>
    </source>
</evidence>
<keyword evidence="3 6" id="KW-0812">Transmembrane</keyword>